<name>A0A5N0T5F2_9GAMM</name>
<protein>
    <submittedName>
        <fullName evidence="1">Uncharacterized protein</fullName>
    </submittedName>
</protein>
<accession>A0A5N0T5F2</accession>
<keyword evidence="2" id="KW-1185">Reference proteome</keyword>
<organism evidence="1 2">
    <name type="scientific">Marinihelvus fidelis</name>
    <dbReference type="NCBI Taxonomy" id="2613842"/>
    <lineage>
        <taxon>Bacteria</taxon>
        <taxon>Pseudomonadati</taxon>
        <taxon>Pseudomonadota</taxon>
        <taxon>Gammaproteobacteria</taxon>
        <taxon>Chromatiales</taxon>
        <taxon>Wenzhouxiangellaceae</taxon>
        <taxon>Marinihelvus</taxon>
    </lineage>
</organism>
<dbReference type="Proteomes" id="UP000325372">
    <property type="component" value="Unassembled WGS sequence"/>
</dbReference>
<dbReference type="AlphaFoldDB" id="A0A5N0T5F2"/>
<gene>
    <name evidence="1" type="ORF">F3N42_13130</name>
</gene>
<dbReference type="EMBL" id="VYXP01000008">
    <property type="protein sequence ID" value="KAA9130275.1"/>
    <property type="molecule type" value="Genomic_DNA"/>
</dbReference>
<comment type="caution">
    <text evidence="1">The sequence shown here is derived from an EMBL/GenBank/DDBJ whole genome shotgun (WGS) entry which is preliminary data.</text>
</comment>
<sequence length="289" mass="31036">MAWLLAAIAALAACGGEPPSPYRGALYYGNGAYLMRLGLQTGEVSVAGHLGDTVIREVSTYSGEYLLIAETNTVNRRRVPRIAWFNRRTGEKGDFYGGVRARFLAAAEVMVYDDGNSLFAVPSEDRSTNQLIMAHSGAALTAMIEAAPGLLLLETLRDGAATIHSWDGHSGELQALDALSSTCRLEGAVWIDAMERLACAPRDGDASAPWLLTDLAAEAPRPLGLPADRAFRPLAYLDDQRALVLQESRDKLLGGGARHSAWLYAIDSGELVHLADDVSLGRSVAYAEY</sequence>
<proteinExistence type="predicted"/>
<evidence type="ECO:0000313" key="1">
    <source>
        <dbReference type="EMBL" id="KAA9130275.1"/>
    </source>
</evidence>
<evidence type="ECO:0000313" key="2">
    <source>
        <dbReference type="Proteomes" id="UP000325372"/>
    </source>
</evidence>
<reference evidence="1 2" key="1">
    <citation type="submission" date="2019-09" db="EMBL/GenBank/DDBJ databases">
        <title>Wenzhouxiangella sp. Genome sequencing and assembly.</title>
        <authorList>
            <person name="Zhang R."/>
        </authorList>
    </citation>
    <scope>NUCLEOTIDE SEQUENCE [LARGE SCALE GENOMIC DNA]</scope>
    <source>
        <strain evidence="1 2">W260</strain>
    </source>
</reference>